<name>A0A829YIS3_9GAMM</name>
<reference evidence="3" key="1">
    <citation type="submission" date="2020-01" db="EMBL/GenBank/DDBJ databases">
        <title>'Steroidobacter agaridevorans' sp. nov., agar-degrading bacteria isolated from rhizosphere soils.</title>
        <authorList>
            <person name="Ikenaga M."/>
            <person name="Kataoka M."/>
            <person name="Murouchi A."/>
            <person name="Katsuragi S."/>
            <person name="Sakai M."/>
        </authorList>
    </citation>
    <scope>NUCLEOTIDE SEQUENCE [LARGE SCALE GENOMIC DNA]</scope>
    <source>
        <strain evidence="3">YU21-B</strain>
    </source>
</reference>
<dbReference type="Proteomes" id="UP000445000">
    <property type="component" value="Unassembled WGS sequence"/>
</dbReference>
<comment type="caution">
    <text evidence="2">The sequence shown here is derived from an EMBL/GenBank/DDBJ whole genome shotgun (WGS) entry which is preliminary data.</text>
</comment>
<dbReference type="PANTHER" id="PTHR30354:SF7">
    <property type="entry name" value="BLL7963 PROTEIN"/>
    <property type="match status" value="1"/>
</dbReference>
<keyword evidence="1" id="KW-0472">Membrane</keyword>
<feature type="transmembrane region" description="Helical" evidence="1">
    <location>
        <begin position="29"/>
        <end position="50"/>
    </location>
</feature>
<evidence type="ECO:0000256" key="1">
    <source>
        <dbReference type="SAM" id="Phobius"/>
    </source>
</evidence>
<protein>
    <submittedName>
        <fullName evidence="2">Transporter</fullName>
    </submittedName>
</protein>
<accession>A0A829YIS3</accession>
<proteinExistence type="predicted"/>
<organism evidence="2 3">
    <name type="scientific">Steroidobacter agaridevorans</name>
    <dbReference type="NCBI Taxonomy" id="2695856"/>
    <lineage>
        <taxon>Bacteria</taxon>
        <taxon>Pseudomonadati</taxon>
        <taxon>Pseudomonadota</taxon>
        <taxon>Gammaproteobacteria</taxon>
        <taxon>Steroidobacterales</taxon>
        <taxon>Steroidobacteraceae</taxon>
        <taxon>Steroidobacter</taxon>
    </lineage>
</organism>
<dbReference type="EMBL" id="BLJN01000004">
    <property type="protein sequence ID" value="GFE82416.1"/>
    <property type="molecule type" value="Genomic_DNA"/>
</dbReference>
<sequence length="466" mass="48958">MDLAICLASLAVLITLAYRGFSVILIAPLAAMGAVLLTEPAAVAPIYSGLFMDKLGTFVKLYFPVFLLGATFGKLIELSGAARAIVSRVTLILGAKNAILAIAAVGMVLTYGGVSVFVVVFATYPFAAEMFRRANIPKRLIPATIAFSAFTITMDALPGTPQIQNIIPTTFFRTDAYAAPWLGMAAATFTTVLCLLYLEWQRRRAADRGEGYGSGHSNEPESMADGTSMPAMLAALPLIIVAISNRALLTLINHNYAEKVVALLDPQRGPANAISQDLKANAALWAVQGALLLGIVATIVIGWASIRNRLEEASKVAVAGSLLASMNTASEYGFGAVIAALPGFRQMADFLMSVRDPLLNQAITVNVLSGLTGSASGGLSLTLGAFADRFVAAASAEGIPLEVMHRIASLASGGMDTLPHNGAIITLLAVTGMTHKQAYKDIFVITIIKTVTVFFAIAVYRASGLV</sequence>
<keyword evidence="3" id="KW-1185">Reference proteome</keyword>
<dbReference type="Pfam" id="PF02447">
    <property type="entry name" value="GntP_permease"/>
    <property type="match status" value="1"/>
</dbReference>
<feature type="transmembrane region" description="Helical" evidence="1">
    <location>
        <begin position="442"/>
        <end position="460"/>
    </location>
</feature>
<feature type="transmembrane region" description="Helical" evidence="1">
    <location>
        <begin position="62"/>
        <end position="86"/>
    </location>
</feature>
<dbReference type="PANTHER" id="PTHR30354">
    <property type="entry name" value="GNT FAMILY GLUCONATE TRANSPORTER"/>
    <property type="match status" value="1"/>
</dbReference>
<dbReference type="GO" id="GO:0005886">
    <property type="term" value="C:plasma membrane"/>
    <property type="evidence" value="ECO:0007669"/>
    <property type="project" value="TreeGrafter"/>
</dbReference>
<keyword evidence="1" id="KW-1133">Transmembrane helix</keyword>
<feature type="transmembrane region" description="Helical" evidence="1">
    <location>
        <begin position="98"/>
        <end position="127"/>
    </location>
</feature>
<dbReference type="AlphaFoldDB" id="A0A829YIS3"/>
<dbReference type="GO" id="GO:0015128">
    <property type="term" value="F:gluconate transmembrane transporter activity"/>
    <property type="evidence" value="ECO:0007669"/>
    <property type="project" value="InterPro"/>
</dbReference>
<gene>
    <name evidence="2" type="ORF">GCM10011487_44160</name>
</gene>
<feature type="transmembrane region" description="Helical" evidence="1">
    <location>
        <begin position="282"/>
        <end position="306"/>
    </location>
</feature>
<evidence type="ECO:0000313" key="3">
    <source>
        <dbReference type="Proteomes" id="UP000445000"/>
    </source>
</evidence>
<keyword evidence="1" id="KW-0812">Transmembrane</keyword>
<dbReference type="RefSeq" id="WP_161814066.1">
    <property type="nucleotide sequence ID" value="NZ_BLJN01000004.1"/>
</dbReference>
<feature type="transmembrane region" description="Helical" evidence="1">
    <location>
        <begin position="231"/>
        <end position="252"/>
    </location>
</feature>
<evidence type="ECO:0000313" key="2">
    <source>
        <dbReference type="EMBL" id="GFE82416.1"/>
    </source>
</evidence>
<feature type="transmembrane region" description="Helical" evidence="1">
    <location>
        <begin position="177"/>
        <end position="198"/>
    </location>
</feature>
<dbReference type="InterPro" id="IPR003474">
    <property type="entry name" value="Glcn_transporter"/>
</dbReference>